<dbReference type="Proteomes" id="UP001304419">
    <property type="component" value="Chromosome 1"/>
</dbReference>
<dbReference type="Proteomes" id="UP000646877">
    <property type="component" value="Unassembled WGS sequence"/>
</dbReference>
<dbReference type="PANTHER" id="PTHR43563:SF1">
    <property type="entry name" value="AMINE OXIDASE [FLAVIN-CONTAINING] B"/>
    <property type="match status" value="1"/>
</dbReference>
<dbReference type="RefSeq" id="WP_130126218.1">
    <property type="nucleotide sequence ID" value="NZ_CBCSDF010000001.1"/>
</dbReference>
<name>A0A8I2KPX1_9GAMM</name>
<gene>
    <name evidence="1" type="ORF">F9Y85_08580</name>
    <name evidence="2" type="ORF">R5H13_08380</name>
</gene>
<dbReference type="EMBL" id="WEIA01000004">
    <property type="protein sequence ID" value="NLR21368.1"/>
    <property type="molecule type" value="Genomic_DNA"/>
</dbReference>
<dbReference type="InterPro" id="IPR036188">
    <property type="entry name" value="FAD/NAD-bd_sf"/>
</dbReference>
<evidence type="ECO:0000313" key="2">
    <source>
        <dbReference type="EMBL" id="WOX30261.1"/>
    </source>
</evidence>
<dbReference type="GO" id="GO:0016491">
    <property type="term" value="F:oxidoreductase activity"/>
    <property type="evidence" value="ECO:0007669"/>
    <property type="project" value="UniProtKB-ARBA"/>
</dbReference>
<evidence type="ECO:0000313" key="3">
    <source>
        <dbReference type="Proteomes" id="UP000646877"/>
    </source>
</evidence>
<accession>A0A8I2KPX1</accession>
<dbReference type="EMBL" id="CP137578">
    <property type="protein sequence ID" value="WOX30261.1"/>
    <property type="molecule type" value="Genomic_DNA"/>
</dbReference>
<evidence type="ECO:0000313" key="1">
    <source>
        <dbReference type="EMBL" id="NLR21368.1"/>
    </source>
</evidence>
<sequence length="747" mass="85772">MSKQKVAILGGGVSAMTAAVYMTEQEDWQERYDITVYQQGWRLGGKGASGRNAEYGNRIEEHGLHVWFGAYVNSFRAIETVYNKLERSSDIPIHTWQQALKPHSLVVLQEYIDQQWQTWSVDFPEIPGNPANGTLDLHFWQILKLLAAWLHKWVDDLECEVEKTHKSTQLKTKKERDKTLLAHLGQEVKSFFDSVEDKAKTLFDDAENHVQEVVSTPKLLITQLSNFLTVREADHRLENKKDHLVVWYMVRKIRRWLQSEVNDLIDDNPVIRRLYICIDLGVAMTIGMLRDKVYSRGFGYLDRYDFKQWLKRNGANESLSVESAPVRGFYDLVFGYEDGDFKKPNVEAGVAALAMLRIMLCYRGGVMWKMQAGMGDIIFSPIYELLKHRGVKFAFFHQVESLHCAQDDDGHYVDSIQLIQQVKLKETQNYEPLELVKDLPCWPSSPLWQQIDPQQVALLKEHEINLESYWSNWETVYQQAFGQRLPRKTLNKGTDFDLVIFGISVAGLEPLCQQLLAKDNNLKLQAEKVKTVATQALQLWLTKTDNELGFHDPSGSNEPPILSAFSQPFDTWAAMSNLLEVEDWPNTQPKNIAYFCSAFTCADYPPPSDHEFPERMKAQVKENALQKLRLQMQPLWPEAYHGDDFDWNVLFDVDNKEGEVRFNTQYWRVNVDPSERYVLSVVDSSQFRLPTDGSIFENLYITGDWIKTGVNAGCVEAAVMAGMQTSRAITGYPQSISGESGFEPFNV</sequence>
<organism evidence="1 3">
    <name type="scientific">Pseudoalteromonas maricaloris</name>
    <dbReference type="NCBI Taxonomy" id="184924"/>
    <lineage>
        <taxon>Bacteria</taxon>
        <taxon>Pseudomonadati</taxon>
        <taxon>Pseudomonadota</taxon>
        <taxon>Gammaproteobacteria</taxon>
        <taxon>Alteromonadales</taxon>
        <taxon>Pseudoalteromonadaceae</taxon>
        <taxon>Pseudoalteromonas</taxon>
    </lineage>
</organism>
<dbReference type="Pfam" id="PF13450">
    <property type="entry name" value="NAD_binding_8"/>
    <property type="match status" value="1"/>
</dbReference>
<proteinExistence type="predicted"/>
<reference evidence="1" key="1">
    <citation type="submission" date="2019-10" db="EMBL/GenBank/DDBJ databases">
        <authorList>
            <person name="Paulsen S."/>
        </authorList>
    </citation>
    <scope>NUCLEOTIDE SEQUENCE</scope>
    <source>
        <strain evidence="1">LMG 19692</strain>
    </source>
</reference>
<dbReference type="InterPro" id="IPR050703">
    <property type="entry name" value="Flavin_MAO"/>
</dbReference>
<dbReference type="PANTHER" id="PTHR43563">
    <property type="entry name" value="AMINE OXIDASE"/>
    <property type="match status" value="1"/>
</dbReference>
<dbReference type="Gene3D" id="3.50.50.60">
    <property type="entry name" value="FAD/NAD(P)-binding domain"/>
    <property type="match status" value="1"/>
</dbReference>
<protein>
    <submittedName>
        <fullName evidence="1">NAD(P)-binding protein</fullName>
    </submittedName>
</protein>
<keyword evidence="4" id="KW-1185">Reference proteome</keyword>
<evidence type="ECO:0000313" key="4">
    <source>
        <dbReference type="Proteomes" id="UP001304419"/>
    </source>
</evidence>
<reference evidence="2 4" key="2">
    <citation type="submission" date="2023-10" db="EMBL/GenBank/DDBJ databases">
        <title>To unveil natural product biosynthetic capacity in Pseudoalteromonas.</title>
        <authorList>
            <person name="Wang J."/>
        </authorList>
    </citation>
    <scope>NUCLEOTIDE SEQUENCE [LARGE SCALE GENOMIC DNA]</scope>
    <source>
        <strain evidence="2 4">DSM 15914</strain>
    </source>
</reference>
<dbReference type="AlphaFoldDB" id="A0A8I2KPX1"/>
<dbReference type="SUPFAM" id="SSF51905">
    <property type="entry name" value="FAD/NAD(P)-binding domain"/>
    <property type="match status" value="1"/>
</dbReference>